<reference evidence="2 3" key="1">
    <citation type="journal article" date="2019" name="Sci. Rep.">
        <title>Orb-weaving spider Araneus ventricosus genome elucidates the spidroin gene catalogue.</title>
        <authorList>
            <person name="Kono N."/>
            <person name="Nakamura H."/>
            <person name="Ohtoshi R."/>
            <person name="Moran D.A.P."/>
            <person name="Shinohara A."/>
            <person name="Yoshida Y."/>
            <person name="Fujiwara M."/>
            <person name="Mori M."/>
            <person name="Tomita M."/>
            <person name="Arakawa K."/>
        </authorList>
    </citation>
    <scope>NUCLEOTIDE SEQUENCE [LARGE SCALE GENOMIC DNA]</scope>
</reference>
<name>A0A4Y2JZ57_ARAVE</name>
<dbReference type="EMBL" id="BGPR01004004">
    <property type="protein sequence ID" value="GBM94839.1"/>
    <property type="molecule type" value="Genomic_DNA"/>
</dbReference>
<accession>A0A4Y2JZ57</accession>
<evidence type="ECO:0000256" key="1">
    <source>
        <dbReference type="SAM" id="MobiDB-lite"/>
    </source>
</evidence>
<gene>
    <name evidence="2" type="primary">ZBED9_10</name>
    <name evidence="2" type="ORF">AVEN_201444_1</name>
</gene>
<evidence type="ECO:0000313" key="2">
    <source>
        <dbReference type="EMBL" id="GBM94839.1"/>
    </source>
</evidence>
<feature type="region of interest" description="Disordered" evidence="1">
    <location>
        <begin position="1"/>
        <end position="36"/>
    </location>
</feature>
<dbReference type="Proteomes" id="UP000499080">
    <property type="component" value="Unassembled WGS sequence"/>
</dbReference>
<feature type="compositionally biased region" description="Polar residues" evidence="1">
    <location>
        <begin position="1"/>
        <end position="10"/>
    </location>
</feature>
<sequence>MSTKQTSLQSFLGKKKRPSEQTEEEPSTSKKHVTFNRQHHESYLKYGFIGTGDFHTPKPRCIFCGDQLSNEAMKPSKLLRHLNAKHPGLKDKPLEYFERKKREHEGQKKFMRATTSIKKNALRASYLVANRIAKAKKPFTVGEELILPSTKDICRELLGEAAVEKIAHVPLSANTVTRRIEEIAEDIETQLLGRINTSPWYALQVDESTDIDNKAILLVYVRYLYQEDVHEDLLSALSLPTNKTGAELFKSLDGYISKQLKWSFCVGICTDGAAAMTGRLSGLTARIKEVAPESESTHCIIHREQVEKCHRNLIAY</sequence>
<keyword evidence="3" id="KW-1185">Reference proteome</keyword>
<comment type="caution">
    <text evidence="2">The sequence shown here is derived from an EMBL/GenBank/DDBJ whole genome shotgun (WGS) entry which is preliminary data.</text>
</comment>
<dbReference type="PANTHER" id="PTHR45913:SF19">
    <property type="entry name" value="LOW QUALITY PROTEIN: ZINC FINGER BED DOMAIN-CONTAINING PROTEIN 5-LIKE"/>
    <property type="match status" value="1"/>
</dbReference>
<organism evidence="2 3">
    <name type="scientific">Araneus ventricosus</name>
    <name type="common">Orbweaver spider</name>
    <name type="synonym">Epeira ventricosa</name>
    <dbReference type="NCBI Taxonomy" id="182803"/>
    <lineage>
        <taxon>Eukaryota</taxon>
        <taxon>Metazoa</taxon>
        <taxon>Ecdysozoa</taxon>
        <taxon>Arthropoda</taxon>
        <taxon>Chelicerata</taxon>
        <taxon>Arachnida</taxon>
        <taxon>Araneae</taxon>
        <taxon>Araneomorphae</taxon>
        <taxon>Entelegynae</taxon>
        <taxon>Araneoidea</taxon>
        <taxon>Araneidae</taxon>
        <taxon>Araneus</taxon>
    </lineage>
</organism>
<protein>
    <submittedName>
        <fullName evidence="2">SCAN domain-containing protein 3</fullName>
    </submittedName>
</protein>
<dbReference type="AlphaFoldDB" id="A0A4Y2JZ57"/>
<dbReference type="OrthoDB" id="6428270at2759"/>
<proteinExistence type="predicted"/>
<evidence type="ECO:0000313" key="3">
    <source>
        <dbReference type="Proteomes" id="UP000499080"/>
    </source>
</evidence>
<dbReference type="PANTHER" id="PTHR45913">
    <property type="entry name" value="EPM2A-INTERACTING PROTEIN 1"/>
    <property type="match status" value="1"/>
</dbReference>